<name>A0A1R2AV88_9CILI</name>
<dbReference type="AlphaFoldDB" id="A0A1R2AV88"/>
<evidence type="ECO:0000313" key="2">
    <source>
        <dbReference type="EMBL" id="OMJ68362.1"/>
    </source>
</evidence>
<organism evidence="2 3">
    <name type="scientific">Stentor coeruleus</name>
    <dbReference type="NCBI Taxonomy" id="5963"/>
    <lineage>
        <taxon>Eukaryota</taxon>
        <taxon>Sar</taxon>
        <taxon>Alveolata</taxon>
        <taxon>Ciliophora</taxon>
        <taxon>Postciliodesmatophora</taxon>
        <taxon>Heterotrichea</taxon>
        <taxon>Heterotrichida</taxon>
        <taxon>Stentoridae</taxon>
        <taxon>Stentor</taxon>
    </lineage>
</organism>
<keyword evidence="1" id="KW-0812">Transmembrane</keyword>
<dbReference type="Proteomes" id="UP000187209">
    <property type="component" value="Unassembled WGS sequence"/>
</dbReference>
<accession>A0A1R2AV88</accession>
<gene>
    <name evidence="2" type="ORF">SteCoe_34219</name>
</gene>
<sequence length="296" mass="34555">MQMLKERLLEHHEISRAVNINPGLQAVNSNSCLCFEHSSRYVYRIFFIFIFVGAVYIVSYSVFVISLSELLIYRPYMMKSIEQQKAQIIHLSFFAIENDIQKSNYSISEILKSFYPIKDPENGLNSIIEDIKMSRTIENTKNTLKLLNEKLRVMIFETMEGSTFTRLGIYRAAEFLRQESVFIGFNNKQNRRDEIVRFLNETIEFNTHLQYVTDEIKTVSAEVIKNKLTDFIVFVVVFCFGLALMYCTIVYPFLRSELKTITNIMKILTILPLQTNLNYSTGLSKNFSTLKHSEKN</sequence>
<dbReference type="EMBL" id="MPUH01001344">
    <property type="protein sequence ID" value="OMJ68362.1"/>
    <property type="molecule type" value="Genomic_DNA"/>
</dbReference>
<evidence type="ECO:0000256" key="1">
    <source>
        <dbReference type="SAM" id="Phobius"/>
    </source>
</evidence>
<comment type="caution">
    <text evidence="2">The sequence shown here is derived from an EMBL/GenBank/DDBJ whole genome shotgun (WGS) entry which is preliminary data.</text>
</comment>
<keyword evidence="1" id="KW-1133">Transmembrane helix</keyword>
<reference evidence="2 3" key="1">
    <citation type="submission" date="2016-11" db="EMBL/GenBank/DDBJ databases">
        <title>The macronuclear genome of Stentor coeruleus: a giant cell with tiny introns.</title>
        <authorList>
            <person name="Slabodnick M."/>
            <person name="Ruby J.G."/>
            <person name="Reiff S.B."/>
            <person name="Swart E.C."/>
            <person name="Gosai S."/>
            <person name="Prabakaran S."/>
            <person name="Witkowska E."/>
            <person name="Larue G.E."/>
            <person name="Fisher S."/>
            <person name="Freeman R.M."/>
            <person name="Gunawardena J."/>
            <person name="Chu W."/>
            <person name="Stover N.A."/>
            <person name="Gregory B.D."/>
            <person name="Nowacki M."/>
            <person name="Derisi J."/>
            <person name="Roy S.W."/>
            <person name="Marshall W.F."/>
            <person name="Sood P."/>
        </authorList>
    </citation>
    <scope>NUCLEOTIDE SEQUENCE [LARGE SCALE GENOMIC DNA]</scope>
    <source>
        <strain evidence="2">WM001</strain>
    </source>
</reference>
<keyword evidence="1" id="KW-0472">Membrane</keyword>
<proteinExistence type="predicted"/>
<protein>
    <submittedName>
        <fullName evidence="2">Uncharacterized protein</fullName>
    </submittedName>
</protein>
<evidence type="ECO:0000313" key="3">
    <source>
        <dbReference type="Proteomes" id="UP000187209"/>
    </source>
</evidence>
<keyword evidence="3" id="KW-1185">Reference proteome</keyword>
<feature type="transmembrane region" description="Helical" evidence="1">
    <location>
        <begin position="231"/>
        <end position="254"/>
    </location>
</feature>
<feature type="transmembrane region" description="Helical" evidence="1">
    <location>
        <begin position="45"/>
        <end position="73"/>
    </location>
</feature>